<feature type="region of interest" description="Disordered" evidence="1">
    <location>
        <begin position="127"/>
        <end position="207"/>
    </location>
</feature>
<comment type="caution">
    <text evidence="2">The sequence shown here is derived from an EMBL/GenBank/DDBJ whole genome shotgun (WGS) entry which is preliminary data.</text>
</comment>
<dbReference type="Gene3D" id="2.40.50.120">
    <property type="match status" value="1"/>
</dbReference>
<evidence type="ECO:0008006" key="4">
    <source>
        <dbReference type="Google" id="ProtNLM"/>
    </source>
</evidence>
<organism evidence="2 3">
    <name type="scientific">Cryptosporangium minutisporangium</name>
    <dbReference type="NCBI Taxonomy" id="113569"/>
    <lineage>
        <taxon>Bacteria</taxon>
        <taxon>Bacillati</taxon>
        <taxon>Actinomycetota</taxon>
        <taxon>Actinomycetes</taxon>
        <taxon>Cryptosporangiales</taxon>
        <taxon>Cryptosporangiaceae</taxon>
        <taxon>Cryptosporangium</taxon>
    </lineage>
</organism>
<keyword evidence="3" id="KW-1185">Reference proteome</keyword>
<protein>
    <recommendedName>
        <fullName evidence="4">Tissue inhibitor of metalloproteinase</fullName>
    </recommendedName>
</protein>
<accession>A0ABP6SY17</accession>
<evidence type="ECO:0000313" key="3">
    <source>
        <dbReference type="Proteomes" id="UP001501676"/>
    </source>
</evidence>
<name>A0ABP6SY17_9ACTN</name>
<evidence type="ECO:0000256" key="1">
    <source>
        <dbReference type="SAM" id="MobiDB-lite"/>
    </source>
</evidence>
<feature type="compositionally biased region" description="Low complexity" evidence="1">
    <location>
        <begin position="142"/>
        <end position="151"/>
    </location>
</feature>
<gene>
    <name evidence="2" type="ORF">GCM10020369_26640</name>
</gene>
<reference evidence="3" key="1">
    <citation type="journal article" date="2019" name="Int. J. Syst. Evol. Microbiol.">
        <title>The Global Catalogue of Microorganisms (GCM) 10K type strain sequencing project: providing services to taxonomists for standard genome sequencing and annotation.</title>
        <authorList>
            <consortium name="The Broad Institute Genomics Platform"/>
            <consortium name="The Broad Institute Genome Sequencing Center for Infectious Disease"/>
            <person name="Wu L."/>
            <person name="Ma J."/>
        </authorList>
    </citation>
    <scope>NUCLEOTIDE SEQUENCE [LARGE SCALE GENOMIC DNA]</scope>
    <source>
        <strain evidence="3">JCM 9458</strain>
    </source>
</reference>
<dbReference type="Proteomes" id="UP001501676">
    <property type="component" value="Unassembled WGS sequence"/>
</dbReference>
<dbReference type="InterPro" id="IPR008993">
    <property type="entry name" value="TIMP-like_OB-fold"/>
</dbReference>
<dbReference type="SUPFAM" id="SSF50242">
    <property type="entry name" value="TIMP-like"/>
    <property type="match status" value="1"/>
</dbReference>
<dbReference type="RefSeq" id="WP_345728368.1">
    <property type="nucleotide sequence ID" value="NZ_BAAAYN010000017.1"/>
</dbReference>
<dbReference type="EMBL" id="BAAAYN010000017">
    <property type="protein sequence ID" value="GAA3386758.1"/>
    <property type="molecule type" value="Genomic_DNA"/>
</dbReference>
<feature type="compositionally biased region" description="Low complexity" evidence="1">
    <location>
        <begin position="182"/>
        <end position="193"/>
    </location>
</feature>
<sequence length="207" mass="20361">MPRGSAWMGLVGAAMAAAGVVANPEPACACDCLPITPGEAQSEASVVFVGTVERLAGKPDEGSPEPVTFVFSVESVVKGTLGAGPTFRVQTNNGSAACGVEFEVGRRYVVYASDADGTPFVTQCGGTHRLAVDDPGPGPLGGEPDAAPADGVRADGGEPDATPAGGTRADGARSGAIRTERAAASASLVLSTSGVPPRPATASAPVA</sequence>
<evidence type="ECO:0000313" key="2">
    <source>
        <dbReference type="EMBL" id="GAA3386758.1"/>
    </source>
</evidence>
<proteinExistence type="predicted"/>